<evidence type="ECO:0000256" key="1">
    <source>
        <dbReference type="SAM" id="MobiDB-lite"/>
    </source>
</evidence>
<proteinExistence type="predicted"/>
<accession>A0A6C0CHI3</accession>
<evidence type="ECO:0000313" key="2">
    <source>
        <dbReference type="EMBL" id="QHT03911.1"/>
    </source>
</evidence>
<organism evidence="2">
    <name type="scientific">viral metagenome</name>
    <dbReference type="NCBI Taxonomy" id="1070528"/>
    <lineage>
        <taxon>unclassified sequences</taxon>
        <taxon>metagenomes</taxon>
        <taxon>organismal metagenomes</taxon>
    </lineage>
</organism>
<sequence length="109" mass="11900">MSFFGKIAEQAKVAAMAQIPAAIAASKGPIIDAIKTYIQKNPGQADVIKRNLAEISAGVQTAGSRKKRRTLKMKAGRRLRKTRGRASGGMKIPESYKPYANIIEEKKQE</sequence>
<dbReference type="AlphaFoldDB" id="A0A6C0CHI3"/>
<reference evidence="2" key="1">
    <citation type="journal article" date="2020" name="Nature">
        <title>Giant virus diversity and host interactions through global metagenomics.</title>
        <authorList>
            <person name="Schulz F."/>
            <person name="Roux S."/>
            <person name="Paez-Espino D."/>
            <person name="Jungbluth S."/>
            <person name="Walsh D.A."/>
            <person name="Denef V.J."/>
            <person name="McMahon K.D."/>
            <person name="Konstantinidis K.T."/>
            <person name="Eloe-Fadrosh E.A."/>
            <person name="Kyrpides N.C."/>
            <person name="Woyke T."/>
        </authorList>
    </citation>
    <scope>NUCLEOTIDE SEQUENCE</scope>
    <source>
        <strain evidence="2">GVMAG-M-3300021137-6</strain>
    </source>
</reference>
<feature type="region of interest" description="Disordered" evidence="1">
    <location>
        <begin position="59"/>
        <end position="93"/>
    </location>
</feature>
<name>A0A6C0CHI3_9ZZZZ</name>
<feature type="compositionally biased region" description="Basic residues" evidence="1">
    <location>
        <begin position="64"/>
        <end position="84"/>
    </location>
</feature>
<protein>
    <submittedName>
        <fullName evidence="2">Uncharacterized protein</fullName>
    </submittedName>
</protein>
<dbReference type="EMBL" id="MN739420">
    <property type="protein sequence ID" value="QHT03911.1"/>
    <property type="molecule type" value="Genomic_DNA"/>
</dbReference>